<keyword evidence="4 6" id="KW-1133">Transmembrane helix</keyword>
<dbReference type="GO" id="GO:0015081">
    <property type="term" value="F:sodium ion transmembrane transporter activity"/>
    <property type="evidence" value="ECO:0007669"/>
    <property type="project" value="InterPro"/>
</dbReference>
<evidence type="ECO:0000256" key="4">
    <source>
        <dbReference type="ARBA" id="ARBA00022989"/>
    </source>
</evidence>
<dbReference type="GO" id="GO:0005886">
    <property type="term" value="C:plasma membrane"/>
    <property type="evidence" value="ECO:0007669"/>
    <property type="project" value="UniProtKB-SubCell"/>
</dbReference>
<dbReference type="EMBL" id="FR695866">
    <property type="protein sequence ID" value="CBX27475.1"/>
    <property type="molecule type" value="Genomic_DNA"/>
</dbReference>
<dbReference type="AlphaFoldDB" id="E1YA81"/>
<gene>
    <name evidence="7" type="ORF">N47_H22970</name>
</gene>
<dbReference type="GO" id="GO:0036376">
    <property type="term" value="P:sodium ion export across plasma membrane"/>
    <property type="evidence" value="ECO:0007669"/>
    <property type="project" value="InterPro"/>
</dbReference>
<evidence type="ECO:0000313" key="7">
    <source>
        <dbReference type="EMBL" id="CBX27475.1"/>
    </source>
</evidence>
<evidence type="ECO:0000256" key="5">
    <source>
        <dbReference type="ARBA" id="ARBA00023136"/>
    </source>
</evidence>
<proteinExistence type="predicted"/>
<dbReference type="InterPro" id="IPR005899">
    <property type="entry name" value="Na_pump_deCOase"/>
</dbReference>
<sequence length="47" mass="5052">MNESIMLSALKVFACGFSGVFAGLLMLMCCVKIMSAVILKIKPKKAD</sequence>
<keyword evidence="3 6" id="KW-0812">Transmembrane</keyword>
<name>E1YA81_9BACT</name>
<evidence type="ECO:0000256" key="1">
    <source>
        <dbReference type="ARBA" id="ARBA00004236"/>
    </source>
</evidence>
<accession>E1YA81</accession>
<dbReference type="Pfam" id="PF04277">
    <property type="entry name" value="OAD_gamma"/>
    <property type="match status" value="1"/>
</dbReference>
<keyword evidence="2" id="KW-1003">Cell membrane</keyword>
<organism evidence="7">
    <name type="scientific">uncultured Desulfobacterium sp</name>
    <dbReference type="NCBI Taxonomy" id="201089"/>
    <lineage>
        <taxon>Bacteria</taxon>
        <taxon>Pseudomonadati</taxon>
        <taxon>Thermodesulfobacteriota</taxon>
        <taxon>Desulfobacteria</taxon>
        <taxon>Desulfobacterales</taxon>
        <taxon>Desulfobacteriaceae</taxon>
        <taxon>Desulfobacterium</taxon>
        <taxon>environmental samples</taxon>
    </lineage>
</organism>
<evidence type="ECO:0000256" key="3">
    <source>
        <dbReference type="ARBA" id="ARBA00022692"/>
    </source>
</evidence>
<comment type="subcellular location">
    <subcellularLocation>
        <location evidence="1">Cell membrane</location>
    </subcellularLocation>
</comment>
<feature type="transmembrane region" description="Helical" evidence="6">
    <location>
        <begin position="20"/>
        <end position="39"/>
    </location>
</feature>
<reference evidence="7" key="1">
    <citation type="journal article" date="2011" name="Environ. Microbiol.">
        <title>Genomic insights into the metabolic potential of the polycyclic aromatic hydrocarbon degrading sulfate-reducing Deltaproteobacterium N47.</title>
        <authorList>
            <person name="Bergmann F."/>
            <person name="Selesi D."/>
            <person name="Weinmaier T."/>
            <person name="Tischler P."/>
            <person name="Rattei T."/>
            <person name="Meckenstock R.U."/>
        </authorList>
    </citation>
    <scope>NUCLEOTIDE SEQUENCE</scope>
</reference>
<keyword evidence="5 6" id="KW-0472">Membrane</keyword>
<evidence type="ECO:0000256" key="2">
    <source>
        <dbReference type="ARBA" id="ARBA00022475"/>
    </source>
</evidence>
<evidence type="ECO:0000256" key="6">
    <source>
        <dbReference type="SAM" id="Phobius"/>
    </source>
</evidence>
<protein>
    <submittedName>
        <fullName evidence="7">Uncharacterized protein</fullName>
    </submittedName>
</protein>